<dbReference type="PANTHER" id="PTHR32347:SF23">
    <property type="entry name" value="BLL5650 PROTEIN"/>
    <property type="match status" value="1"/>
</dbReference>
<protein>
    <submittedName>
        <fullName evidence="9">HlyD family secretion protein</fullName>
    </submittedName>
</protein>
<feature type="domain" description="Multidrug resistance protein MdtA-like alpha-helical hairpin" evidence="6">
    <location>
        <begin position="101"/>
        <end position="164"/>
    </location>
</feature>
<dbReference type="RefSeq" id="WP_059177134.1">
    <property type="nucleotide sequence ID" value="NZ_BCNO01000003.1"/>
</dbReference>
<dbReference type="GO" id="GO:0016020">
    <property type="term" value="C:membrane"/>
    <property type="evidence" value="ECO:0007669"/>
    <property type="project" value="InterPro"/>
</dbReference>
<dbReference type="Proteomes" id="UP000054976">
    <property type="component" value="Unassembled WGS sequence"/>
</dbReference>
<dbReference type="InterPro" id="IPR050465">
    <property type="entry name" value="UPF0194_transport"/>
</dbReference>
<dbReference type="InterPro" id="IPR058792">
    <property type="entry name" value="Beta-barrel_RND_2"/>
</dbReference>
<evidence type="ECO:0000313" key="9">
    <source>
        <dbReference type="EMBL" id="GAQ95708.1"/>
    </source>
</evidence>
<evidence type="ECO:0000313" key="10">
    <source>
        <dbReference type="Proteomes" id="UP000054976"/>
    </source>
</evidence>
<dbReference type="InterPro" id="IPR058625">
    <property type="entry name" value="MdtA-like_BSH"/>
</dbReference>
<dbReference type="GO" id="GO:0022857">
    <property type="term" value="F:transmembrane transporter activity"/>
    <property type="evidence" value="ECO:0007669"/>
    <property type="project" value="InterPro"/>
</dbReference>
<dbReference type="GO" id="GO:0030313">
    <property type="term" value="C:cell envelope"/>
    <property type="evidence" value="ECO:0007669"/>
    <property type="project" value="UniProtKB-SubCell"/>
</dbReference>
<dbReference type="PANTHER" id="PTHR32347">
    <property type="entry name" value="EFFLUX SYSTEM COMPONENT YKNX-RELATED"/>
    <property type="match status" value="1"/>
</dbReference>
<comment type="subcellular location">
    <subcellularLocation>
        <location evidence="1">Cell envelope</location>
    </subcellularLocation>
</comment>
<dbReference type="NCBIfam" id="TIGR01730">
    <property type="entry name" value="RND_mfp"/>
    <property type="match status" value="1"/>
</dbReference>
<dbReference type="Pfam" id="PF25917">
    <property type="entry name" value="BSH_RND"/>
    <property type="match status" value="1"/>
</dbReference>
<evidence type="ECO:0000259" key="7">
    <source>
        <dbReference type="Pfam" id="PF25917"/>
    </source>
</evidence>
<keyword evidence="5" id="KW-0812">Transmembrane</keyword>
<feature type="coiled-coil region" evidence="4">
    <location>
        <begin position="146"/>
        <end position="180"/>
    </location>
</feature>
<evidence type="ECO:0000259" key="8">
    <source>
        <dbReference type="Pfam" id="PF25954"/>
    </source>
</evidence>
<feature type="domain" description="Multidrug resistance protein MdtA-like barrel-sandwich hybrid" evidence="7">
    <location>
        <begin position="47"/>
        <end position="216"/>
    </location>
</feature>
<dbReference type="STRING" id="86166.TAGGR_3183"/>
<accession>A0A0U9HRN5</accession>
<organism evidence="9 10">
    <name type="scientific">Thermodesulfovibrio aggregans</name>
    <dbReference type="NCBI Taxonomy" id="86166"/>
    <lineage>
        <taxon>Bacteria</taxon>
        <taxon>Pseudomonadati</taxon>
        <taxon>Nitrospirota</taxon>
        <taxon>Thermodesulfovibrionia</taxon>
        <taxon>Thermodesulfovibrionales</taxon>
        <taxon>Thermodesulfovibrionaceae</taxon>
        <taxon>Thermodesulfovibrio</taxon>
    </lineage>
</organism>
<keyword evidence="5" id="KW-0472">Membrane</keyword>
<feature type="domain" description="CusB-like beta-barrel" evidence="8">
    <location>
        <begin position="221"/>
        <end position="304"/>
    </location>
</feature>
<dbReference type="Gene3D" id="2.40.50.100">
    <property type="match status" value="1"/>
</dbReference>
<evidence type="ECO:0000256" key="4">
    <source>
        <dbReference type="SAM" id="Coils"/>
    </source>
</evidence>
<keyword evidence="5" id="KW-1133">Transmembrane helix</keyword>
<dbReference type="SUPFAM" id="SSF111369">
    <property type="entry name" value="HlyD-like secretion proteins"/>
    <property type="match status" value="1"/>
</dbReference>
<evidence type="ECO:0000256" key="1">
    <source>
        <dbReference type="ARBA" id="ARBA00004196"/>
    </source>
</evidence>
<keyword evidence="10" id="KW-1185">Reference proteome</keyword>
<evidence type="ECO:0000256" key="5">
    <source>
        <dbReference type="SAM" id="Phobius"/>
    </source>
</evidence>
<dbReference type="InterPro" id="IPR006143">
    <property type="entry name" value="RND_pump_MFP"/>
</dbReference>
<dbReference type="EMBL" id="BCNO01000003">
    <property type="protein sequence ID" value="GAQ95708.1"/>
    <property type="molecule type" value="Genomic_DNA"/>
</dbReference>
<gene>
    <name evidence="9" type="ORF">TAGGR_3183</name>
</gene>
<evidence type="ECO:0000256" key="3">
    <source>
        <dbReference type="ARBA" id="ARBA00023054"/>
    </source>
</evidence>
<sequence>MKLKWKKAIVFSIIFVIFVLISYNLLTKQQKIPHGLLLLSGRIEGRETNISPKIQGRILKLYKDEGDKVKAGELLCEIDSEQLNARYKAAYETAEASYSAIAQAKANFMKANAYYERAKNDFERYSSLLKEELVSKSEFDRVKSQYSSAKAELEATSKAVAQAEASYRAAQQRLKETLADLNETKIYSPVNGVILSRPVETGEVVNPGTVLYVVVDLNRLYVKVYVPEPDIGKIKLGLPARVYIDAYPDRFFNGRITKIYEQAEFTPKNVETKEERVKLVFGVEVSVDNPDGVLKPGMPADVVIKWKDEAPWIKPR</sequence>
<dbReference type="Pfam" id="PF25954">
    <property type="entry name" value="Beta-barrel_RND_2"/>
    <property type="match status" value="1"/>
</dbReference>
<comment type="caution">
    <text evidence="9">The sequence shown here is derived from an EMBL/GenBank/DDBJ whole genome shotgun (WGS) entry which is preliminary data.</text>
</comment>
<keyword evidence="3 4" id="KW-0175">Coiled coil</keyword>
<evidence type="ECO:0000259" key="6">
    <source>
        <dbReference type="Pfam" id="PF25876"/>
    </source>
</evidence>
<dbReference type="OrthoDB" id="9778236at2"/>
<reference evidence="10" key="1">
    <citation type="submission" date="2016-01" db="EMBL/GenBank/DDBJ databases">
        <title>Draft genome sequence of Thermodesulfovibrio aggregans strain TGE-P1.</title>
        <authorList>
            <person name="Sekiguchi Y."/>
            <person name="Ohashi A."/>
            <person name="Matsuura N."/>
            <person name="Tourlousse M.D."/>
        </authorList>
    </citation>
    <scope>NUCLEOTIDE SEQUENCE [LARGE SCALE GENOMIC DNA]</scope>
    <source>
        <strain evidence="10">TGE-P1</strain>
    </source>
</reference>
<proteinExistence type="inferred from homology"/>
<comment type="similarity">
    <text evidence="2">Belongs to the membrane fusion protein (MFP) (TC 8.A.1) family.</text>
</comment>
<dbReference type="Pfam" id="PF25876">
    <property type="entry name" value="HH_MFP_RND"/>
    <property type="match status" value="1"/>
</dbReference>
<dbReference type="InterPro" id="IPR058624">
    <property type="entry name" value="MdtA-like_HH"/>
</dbReference>
<feature type="transmembrane region" description="Helical" evidence="5">
    <location>
        <begin position="7"/>
        <end position="26"/>
    </location>
</feature>
<evidence type="ECO:0000256" key="2">
    <source>
        <dbReference type="ARBA" id="ARBA00009477"/>
    </source>
</evidence>
<name>A0A0U9HRN5_9BACT</name>
<dbReference type="Gene3D" id="1.10.287.470">
    <property type="entry name" value="Helix hairpin bin"/>
    <property type="match status" value="1"/>
</dbReference>
<dbReference type="AlphaFoldDB" id="A0A0U9HRN5"/>
<dbReference type="Gene3D" id="2.40.30.170">
    <property type="match status" value="1"/>
</dbReference>